<accession>A0A5M3MXW0</accession>
<feature type="region of interest" description="Disordered" evidence="1">
    <location>
        <begin position="64"/>
        <end position="108"/>
    </location>
</feature>
<name>A0A5M3MXW0_CONPW</name>
<organism evidence="3 4">
    <name type="scientific">Coniophora puteana (strain RWD-64-598)</name>
    <name type="common">Brown rot fungus</name>
    <dbReference type="NCBI Taxonomy" id="741705"/>
    <lineage>
        <taxon>Eukaryota</taxon>
        <taxon>Fungi</taxon>
        <taxon>Dikarya</taxon>
        <taxon>Basidiomycota</taxon>
        <taxon>Agaricomycotina</taxon>
        <taxon>Agaricomycetes</taxon>
        <taxon>Agaricomycetidae</taxon>
        <taxon>Boletales</taxon>
        <taxon>Coniophorineae</taxon>
        <taxon>Coniophoraceae</taxon>
        <taxon>Coniophora</taxon>
    </lineage>
</organism>
<evidence type="ECO:0000313" key="3">
    <source>
        <dbReference type="EMBL" id="EIW83565.1"/>
    </source>
</evidence>
<dbReference type="GO" id="GO:0005975">
    <property type="term" value="P:carbohydrate metabolic process"/>
    <property type="evidence" value="ECO:0007669"/>
    <property type="project" value="InterPro"/>
</dbReference>
<keyword evidence="2" id="KW-0732">Signal</keyword>
<reference evidence="4" key="1">
    <citation type="journal article" date="2012" name="Science">
        <title>The Paleozoic origin of enzymatic lignin decomposition reconstructed from 31 fungal genomes.</title>
        <authorList>
            <person name="Floudas D."/>
            <person name="Binder M."/>
            <person name="Riley R."/>
            <person name="Barry K."/>
            <person name="Blanchette R.A."/>
            <person name="Henrissat B."/>
            <person name="Martinez A.T."/>
            <person name="Otillar R."/>
            <person name="Spatafora J.W."/>
            <person name="Yadav J.S."/>
            <person name="Aerts A."/>
            <person name="Benoit I."/>
            <person name="Boyd A."/>
            <person name="Carlson A."/>
            <person name="Copeland A."/>
            <person name="Coutinho P.M."/>
            <person name="de Vries R.P."/>
            <person name="Ferreira P."/>
            <person name="Findley K."/>
            <person name="Foster B."/>
            <person name="Gaskell J."/>
            <person name="Glotzer D."/>
            <person name="Gorecki P."/>
            <person name="Heitman J."/>
            <person name="Hesse C."/>
            <person name="Hori C."/>
            <person name="Igarashi K."/>
            <person name="Jurgens J.A."/>
            <person name="Kallen N."/>
            <person name="Kersten P."/>
            <person name="Kohler A."/>
            <person name="Kuees U."/>
            <person name="Kumar T.K.A."/>
            <person name="Kuo A."/>
            <person name="LaButti K."/>
            <person name="Larrondo L.F."/>
            <person name="Lindquist E."/>
            <person name="Ling A."/>
            <person name="Lombard V."/>
            <person name="Lucas S."/>
            <person name="Lundell T."/>
            <person name="Martin R."/>
            <person name="McLaughlin D.J."/>
            <person name="Morgenstern I."/>
            <person name="Morin E."/>
            <person name="Murat C."/>
            <person name="Nagy L.G."/>
            <person name="Nolan M."/>
            <person name="Ohm R.A."/>
            <person name="Patyshakuliyeva A."/>
            <person name="Rokas A."/>
            <person name="Ruiz-Duenas F.J."/>
            <person name="Sabat G."/>
            <person name="Salamov A."/>
            <person name="Samejima M."/>
            <person name="Schmutz J."/>
            <person name="Slot J.C."/>
            <person name="St John F."/>
            <person name="Stenlid J."/>
            <person name="Sun H."/>
            <person name="Sun S."/>
            <person name="Syed K."/>
            <person name="Tsang A."/>
            <person name="Wiebenga A."/>
            <person name="Young D."/>
            <person name="Pisabarro A."/>
            <person name="Eastwood D.C."/>
            <person name="Martin F."/>
            <person name="Cullen D."/>
            <person name="Grigoriev I.V."/>
            <person name="Hibbett D.S."/>
        </authorList>
    </citation>
    <scope>NUCLEOTIDE SEQUENCE [LARGE SCALE GENOMIC DNA]</scope>
    <source>
        <strain evidence="4">RWD-64-598 SS2</strain>
    </source>
</reference>
<proteinExistence type="predicted"/>
<feature type="signal peptide" evidence="2">
    <location>
        <begin position="1"/>
        <end position="20"/>
    </location>
</feature>
<dbReference type="KEGG" id="cput:CONPUDRAFT_150653"/>
<evidence type="ECO:0008006" key="5">
    <source>
        <dbReference type="Google" id="ProtNLM"/>
    </source>
</evidence>
<feature type="compositionally biased region" description="Polar residues" evidence="1">
    <location>
        <begin position="64"/>
        <end position="81"/>
    </location>
</feature>
<feature type="compositionally biased region" description="Basic and acidic residues" evidence="1">
    <location>
        <begin position="84"/>
        <end position="104"/>
    </location>
</feature>
<sequence length="135" mass="14313">MLFSPATIALALALSSVAQGAALAYLRGDEASYWGSVWQAKEWSYNNPPGNVANQWINVGSCDGINNSNGAGSPDGGQSWNKARGGDNNDTKGTGEDNDSKDNDWNNVNDCDCSDTNSWSKSAQVRTHILLITAS</sequence>
<dbReference type="GO" id="GO:0030246">
    <property type="term" value="F:carbohydrate binding"/>
    <property type="evidence" value="ECO:0007669"/>
    <property type="project" value="InterPro"/>
</dbReference>
<keyword evidence="4" id="KW-1185">Reference proteome</keyword>
<dbReference type="GO" id="GO:0004553">
    <property type="term" value="F:hydrolase activity, hydrolyzing O-glycosyl compounds"/>
    <property type="evidence" value="ECO:0007669"/>
    <property type="project" value="InterPro"/>
</dbReference>
<dbReference type="Gene3D" id="2.10.10.20">
    <property type="entry name" value="Carbohydrate-binding module superfamily 5/12"/>
    <property type="match status" value="1"/>
</dbReference>
<protein>
    <recommendedName>
        <fullName evidence="5">Carbohydrate-binding module family 5 protein</fullName>
    </recommendedName>
</protein>
<dbReference type="EMBL" id="JH711575">
    <property type="protein sequence ID" value="EIW83565.1"/>
    <property type="molecule type" value="Genomic_DNA"/>
</dbReference>
<dbReference type="InterPro" id="IPR036573">
    <property type="entry name" value="CBM_sf_5/12"/>
</dbReference>
<evidence type="ECO:0000313" key="4">
    <source>
        <dbReference type="Proteomes" id="UP000053558"/>
    </source>
</evidence>
<dbReference type="AlphaFoldDB" id="A0A5M3MXW0"/>
<comment type="caution">
    <text evidence="3">The sequence shown here is derived from an EMBL/GenBank/DDBJ whole genome shotgun (WGS) entry which is preliminary data.</text>
</comment>
<feature type="chain" id="PRO_5024276017" description="Carbohydrate-binding module family 5 protein" evidence="2">
    <location>
        <begin position="21"/>
        <end position="135"/>
    </location>
</feature>
<dbReference type="GeneID" id="19202730"/>
<dbReference type="GO" id="GO:0005576">
    <property type="term" value="C:extracellular region"/>
    <property type="evidence" value="ECO:0007669"/>
    <property type="project" value="InterPro"/>
</dbReference>
<gene>
    <name evidence="3" type="ORF">CONPUDRAFT_150653</name>
</gene>
<dbReference type="SUPFAM" id="SSF51055">
    <property type="entry name" value="Carbohydrate binding domain"/>
    <property type="match status" value="1"/>
</dbReference>
<dbReference type="RefSeq" id="XP_007765537.1">
    <property type="nucleotide sequence ID" value="XM_007767347.1"/>
</dbReference>
<dbReference type="Proteomes" id="UP000053558">
    <property type="component" value="Unassembled WGS sequence"/>
</dbReference>
<evidence type="ECO:0000256" key="2">
    <source>
        <dbReference type="SAM" id="SignalP"/>
    </source>
</evidence>
<evidence type="ECO:0000256" key="1">
    <source>
        <dbReference type="SAM" id="MobiDB-lite"/>
    </source>
</evidence>